<dbReference type="Pfam" id="PF02609">
    <property type="entry name" value="Exonuc_VII_S"/>
    <property type="match status" value="1"/>
</dbReference>
<evidence type="ECO:0000256" key="3">
    <source>
        <dbReference type="ARBA" id="ARBA00022722"/>
    </source>
</evidence>
<accession>A0ABT9ZYC0</accession>
<name>A0ABT9ZYC0_9BACI</name>
<dbReference type="InterPro" id="IPR037004">
    <property type="entry name" value="Exonuc_VII_ssu_sf"/>
</dbReference>
<dbReference type="NCBIfam" id="TIGR01280">
    <property type="entry name" value="xseB"/>
    <property type="match status" value="1"/>
</dbReference>
<dbReference type="InterPro" id="IPR003761">
    <property type="entry name" value="Exonuc_VII_S"/>
</dbReference>
<sequence>MSKDLSELTFEQAMERLEEVVSKLEEGDVPLEEAINMFHDGMKLSKFCHDKLQKVDKQMTEVLSEDGEITPFDVEEQGE</sequence>
<gene>
    <name evidence="6" type="primary">xseB</name>
    <name evidence="7" type="ORF">J2S74_003666</name>
</gene>
<evidence type="ECO:0000256" key="4">
    <source>
        <dbReference type="ARBA" id="ARBA00022801"/>
    </source>
</evidence>
<dbReference type="SUPFAM" id="SSF116842">
    <property type="entry name" value="XseB-like"/>
    <property type="match status" value="1"/>
</dbReference>
<keyword evidence="8" id="KW-1185">Reference proteome</keyword>
<dbReference type="GO" id="GO:0008855">
    <property type="term" value="F:exodeoxyribonuclease VII activity"/>
    <property type="evidence" value="ECO:0007669"/>
    <property type="project" value="UniProtKB-EC"/>
</dbReference>
<keyword evidence="5 6" id="KW-0269">Exonuclease</keyword>
<evidence type="ECO:0000256" key="2">
    <source>
        <dbReference type="ARBA" id="ARBA00022490"/>
    </source>
</evidence>
<keyword evidence="4 6" id="KW-0378">Hydrolase</keyword>
<comment type="caution">
    <text evidence="7">The sequence shown here is derived from an EMBL/GenBank/DDBJ whole genome shotgun (WGS) entry which is preliminary data.</text>
</comment>
<dbReference type="PANTHER" id="PTHR34137">
    <property type="entry name" value="EXODEOXYRIBONUCLEASE 7 SMALL SUBUNIT"/>
    <property type="match status" value="1"/>
</dbReference>
<comment type="similarity">
    <text evidence="1 6">Belongs to the XseB family.</text>
</comment>
<evidence type="ECO:0000256" key="6">
    <source>
        <dbReference type="HAMAP-Rule" id="MF_00337"/>
    </source>
</evidence>
<evidence type="ECO:0000256" key="1">
    <source>
        <dbReference type="ARBA" id="ARBA00009998"/>
    </source>
</evidence>
<keyword evidence="3 6" id="KW-0540">Nuclease</keyword>
<dbReference type="Gene3D" id="1.10.287.1040">
    <property type="entry name" value="Exonuclease VII, small subunit"/>
    <property type="match status" value="1"/>
</dbReference>
<organism evidence="7 8">
    <name type="scientific">Evansella vedderi</name>
    <dbReference type="NCBI Taxonomy" id="38282"/>
    <lineage>
        <taxon>Bacteria</taxon>
        <taxon>Bacillati</taxon>
        <taxon>Bacillota</taxon>
        <taxon>Bacilli</taxon>
        <taxon>Bacillales</taxon>
        <taxon>Bacillaceae</taxon>
        <taxon>Evansella</taxon>
    </lineage>
</organism>
<evidence type="ECO:0000313" key="8">
    <source>
        <dbReference type="Proteomes" id="UP001230005"/>
    </source>
</evidence>
<dbReference type="PANTHER" id="PTHR34137:SF1">
    <property type="entry name" value="EXODEOXYRIBONUCLEASE 7 SMALL SUBUNIT"/>
    <property type="match status" value="1"/>
</dbReference>
<dbReference type="EC" id="3.1.11.6" evidence="6"/>
<dbReference type="RefSeq" id="WP_307328077.1">
    <property type="nucleotide sequence ID" value="NZ_JAUSUG010000015.1"/>
</dbReference>
<keyword evidence="2 6" id="KW-0963">Cytoplasm</keyword>
<evidence type="ECO:0000313" key="7">
    <source>
        <dbReference type="EMBL" id="MDQ0256248.1"/>
    </source>
</evidence>
<dbReference type="NCBIfam" id="NF010666">
    <property type="entry name" value="PRK14063.1"/>
    <property type="match status" value="1"/>
</dbReference>
<comment type="function">
    <text evidence="6">Bidirectionally degrades single-stranded DNA into large acid-insoluble oligonucleotides, which are then degraded further into small acid-soluble oligonucleotides.</text>
</comment>
<evidence type="ECO:0000256" key="5">
    <source>
        <dbReference type="ARBA" id="ARBA00022839"/>
    </source>
</evidence>
<dbReference type="Proteomes" id="UP001230005">
    <property type="component" value="Unassembled WGS sequence"/>
</dbReference>
<comment type="subcellular location">
    <subcellularLocation>
        <location evidence="6">Cytoplasm</location>
    </subcellularLocation>
</comment>
<dbReference type="EMBL" id="JAUSUG010000015">
    <property type="protein sequence ID" value="MDQ0256248.1"/>
    <property type="molecule type" value="Genomic_DNA"/>
</dbReference>
<comment type="catalytic activity">
    <reaction evidence="6">
        <text>Exonucleolytic cleavage in either 5'- to 3'- or 3'- to 5'-direction to yield nucleoside 5'-phosphates.</text>
        <dbReference type="EC" id="3.1.11.6"/>
    </reaction>
</comment>
<protein>
    <recommendedName>
        <fullName evidence="6">Exodeoxyribonuclease 7 small subunit</fullName>
        <ecNumber evidence="6">3.1.11.6</ecNumber>
    </recommendedName>
    <alternativeName>
        <fullName evidence="6">Exodeoxyribonuclease VII small subunit</fullName>
        <shortName evidence="6">Exonuclease VII small subunit</shortName>
    </alternativeName>
</protein>
<reference evidence="7 8" key="1">
    <citation type="submission" date="2023-07" db="EMBL/GenBank/DDBJ databases">
        <title>Genomic Encyclopedia of Type Strains, Phase IV (KMG-IV): sequencing the most valuable type-strain genomes for metagenomic binning, comparative biology and taxonomic classification.</title>
        <authorList>
            <person name="Goeker M."/>
        </authorList>
    </citation>
    <scope>NUCLEOTIDE SEQUENCE [LARGE SCALE GENOMIC DNA]</scope>
    <source>
        <strain evidence="7 8">DSM 9768</strain>
    </source>
</reference>
<comment type="subunit">
    <text evidence="6">Heterooligomer composed of large and small subunits.</text>
</comment>
<dbReference type="HAMAP" id="MF_00337">
    <property type="entry name" value="Exonuc_7_S"/>
    <property type="match status" value="1"/>
</dbReference>
<proteinExistence type="inferred from homology"/>